<evidence type="ECO:0000313" key="9">
    <source>
        <dbReference type="RefSeq" id="XP_010849714.1"/>
    </source>
</evidence>
<keyword evidence="3" id="KW-0037">Angiogenesis</keyword>
<dbReference type="Gene3D" id="1.10.357.70">
    <property type="entry name" value="Exocyst complex component Sec6, C-terminal domain"/>
    <property type="match status" value="1"/>
</dbReference>
<dbReference type="FunFam" id="1.10.357.70:FF:000004">
    <property type="entry name" value="Tumor necrosis factor alpha-induced protein 2"/>
    <property type="match status" value="1"/>
</dbReference>
<keyword evidence="8" id="KW-1185">Reference proteome</keyword>
<keyword evidence="4" id="KW-0221">Differentiation</keyword>
<dbReference type="PANTHER" id="PTHR21292">
    <property type="entry name" value="EXOCYST COMPLEX COMPONENT SEC6-RELATED"/>
    <property type="match status" value="1"/>
</dbReference>
<dbReference type="GeneID" id="104996992"/>
<dbReference type="AlphaFoldDB" id="A0A6P3ICZ9"/>
<evidence type="ECO:0000313" key="8">
    <source>
        <dbReference type="Proteomes" id="UP000515208"/>
    </source>
</evidence>
<dbReference type="GO" id="GO:0006887">
    <property type="term" value="P:exocytosis"/>
    <property type="evidence" value="ECO:0007669"/>
    <property type="project" value="InterPro"/>
</dbReference>
<gene>
    <name evidence="9" type="primary">TNFAIP2</name>
</gene>
<dbReference type="Proteomes" id="UP000515208">
    <property type="component" value="Unplaced"/>
</dbReference>
<dbReference type="CTD" id="7127"/>
<dbReference type="InterPro" id="IPR010326">
    <property type="entry name" value="EXOC3/Sec6"/>
</dbReference>
<evidence type="ECO:0000256" key="7">
    <source>
        <dbReference type="ARBA" id="ARBA00079010"/>
    </source>
</evidence>
<dbReference type="GO" id="GO:0001525">
    <property type="term" value="P:angiogenesis"/>
    <property type="evidence" value="ECO:0007669"/>
    <property type="project" value="UniProtKB-KW"/>
</dbReference>
<dbReference type="GO" id="GO:0000145">
    <property type="term" value="C:exocyst"/>
    <property type="evidence" value="ECO:0007669"/>
    <property type="project" value="InterPro"/>
</dbReference>
<evidence type="ECO:0000256" key="4">
    <source>
        <dbReference type="ARBA" id="ARBA00022782"/>
    </source>
</evidence>
<evidence type="ECO:0000256" key="5">
    <source>
        <dbReference type="ARBA" id="ARBA00054749"/>
    </source>
</evidence>
<proteinExistence type="inferred from homology"/>
<organism evidence="8 9">
    <name type="scientific">Bison bison bison</name>
    <name type="common">North American plains bison</name>
    <dbReference type="NCBI Taxonomy" id="43346"/>
    <lineage>
        <taxon>Eukaryota</taxon>
        <taxon>Metazoa</taxon>
        <taxon>Chordata</taxon>
        <taxon>Craniata</taxon>
        <taxon>Vertebrata</taxon>
        <taxon>Euteleostomi</taxon>
        <taxon>Mammalia</taxon>
        <taxon>Eutheria</taxon>
        <taxon>Laurasiatheria</taxon>
        <taxon>Artiodactyla</taxon>
        <taxon>Ruminantia</taxon>
        <taxon>Pecora</taxon>
        <taxon>Bovidae</taxon>
        <taxon>Bovinae</taxon>
        <taxon>Bison</taxon>
    </lineage>
</organism>
<dbReference type="GO" id="GO:0030154">
    <property type="term" value="P:cell differentiation"/>
    <property type="evidence" value="ECO:0007669"/>
    <property type="project" value="UniProtKB-KW"/>
</dbReference>
<dbReference type="InterPro" id="IPR042532">
    <property type="entry name" value="EXOC3/Sec6_C"/>
</dbReference>
<sequence length="371" mass="41731">MGRTMKEDLEAVVERLKPLFPADIRVVAAYAESYHAEFASQLSALTQFELCQRDTYMLLLWVQKLYPKPGQRLLRPNITQGSSASSSLAFVPMCWDIQVKGWTSSSGAVELRFEQKRQYWDCNSEHLSSAGLQAGRGWGWHDLPASCVSRTSLEQQWQTPPDLRSSLLRPLNELKSHGFDTLLQSLFGDLKPLFKRFTQTCWAAPQQTLEEIVSAVAERMPEFSELQDCFREELLEAVHLHLVKEYIARLCKRRLVLKTAEQQQQLAGHVQANAQLIQQFCTQSGSPATWLHHALPRLAEIIRLQDPSAIKIEVASYATLYPDFSKGHLSAILAIKGNLSSSDAKSIRSILDINTGAHEPSKALFSLIKVG</sequence>
<dbReference type="GO" id="GO:0051601">
    <property type="term" value="P:exocyst localization"/>
    <property type="evidence" value="ECO:0007669"/>
    <property type="project" value="TreeGrafter"/>
</dbReference>
<dbReference type="Pfam" id="PF06046">
    <property type="entry name" value="Sec6"/>
    <property type="match status" value="2"/>
</dbReference>
<comment type="similarity">
    <text evidence="1">Belongs to the SEC6 family.</text>
</comment>
<dbReference type="PANTHER" id="PTHR21292:SF4">
    <property type="entry name" value="TUMOR NECROSIS FACTOR ALPHA-INDUCED PROTEIN 2"/>
    <property type="match status" value="1"/>
</dbReference>
<dbReference type="KEGG" id="bbis:104996992"/>
<evidence type="ECO:0000256" key="6">
    <source>
        <dbReference type="ARBA" id="ARBA00072723"/>
    </source>
</evidence>
<dbReference type="OrthoDB" id="190098at2759"/>
<keyword evidence="2" id="KW-0217">Developmental protein</keyword>
<evidence type="ECO:0000256" key="3">
    <source>
        <dbReference type="ARBA" id="ARBA00022657"/>
    </source>
</evidence>
<dbReference type="RefSeq" id="XP_010849714.1">
    <property type="nucleotide sequence ID" value="XM_010851412.1"/>
</dbReference>
<comment type="function">
    <text evidence="5">May play a role as a mediator of inflammation and angiogenesis.</text>
</comment>
<name>A0A6P3ICZ9_BISBB</name>
<protein>
    <recommendedName>
        <fullName evidence="6">Tumor necrosis factor alpha-induced protein 2</fullName>
    </recommendedName>
    <alternativeName>
        <fullName evidence="7">Primary response gene B94 protein</fullName>
    </alternativeName>
</protein>
<dbReference type="GO" id="GO:0000149">
    <property type="term" value="F:SNARE binding"/>
    <property type="evidence" value="ECO:0007669"/>
    <property type="project" value="TreeGrafter"/>
</dbReference>
<accession>A0A6P3ICZ9</accession>
<evidence type="ECO:0000256" key="2">
    <source>
        <dbReference type="ARBA" id="ARBA00022473"/>
    </source>
</evidence>
<reference evidence="9" key="1">
    <citation type="submission" date="2025-08" db="UniProtKB">
        <authorList>
            <consortium name="RefSeq"/>
        </authorList>
    </citation>
    <scope>IDENTIFICATION</scope>
    <source>
        <tissue evidence="9">Blood</tissue>
    </source>
</reference>
<evidence type="ECO:0000256" key="1">
    <source>
        <dbReference type="ARBA" id="ARBA00009447"/>
    </source>
</evidence>